<dbReference type="SUPFAM" id="SSF53850">
    <property type="entry name" value="Periplasmic binding protein-like II"/>
    <property type="match status" value="1"/>
</dbReference>
<dbReference type="InterPro" id="IPR036388">
    <property type="entry name" value="WH-like_DNA-bd_sf"/>
</dbReference>
<keyword evidence="7" id="KW-1185">Reference proteome</keyword>
<dbReference type="PROSITE" id="PS50931">
    <property type="entry name" value="HTH_LYSR"/>
    <property type="match status" value="1"/>
</dbReference>
<dbReference type="Gene3D" id="3.40.190.290">
    <property type="match status" value="1"/>
</dbReference>
<dbReference type="EMBL" id="JBJHZX010000011">
    <property type="protein sequence ID" value="MFL0195723.1"/>
    <property type="molecule type" value="Genomic_DNA"/>
</dbReference>
<dbReference type="PRINTS" id="PR00039">
    <property type="entry name" value="HTHLYSR"/>
</dbReference>
<comment type="similarity">
    <text evidence="1">Belongs to the LysR transcriptional regulatory family.</text>
</comment>
<dbReference type="PANTHER" id="PTHR30126:SF40">
    <property type="entry name" value="HTH-TYPE TRANSCRIPTIONAL REGULATOR GLTR"/>
    <property type="match status" value="1"/>
</dbReference>
<organism evidence="6 7">
    <name type="scientific">Candidatus Clostridium eludens</name>
    <dbReference type="NCBI Taxonomy" id="3381663"/>
    <lineage>
        <taxon>Bacteria</taxon>
        <taxon>Bacillati</taxon>
        <taxon>Bacillota</taxon>
        <taxon>Clostridia</taxon>
        <taxon>Eubacteriales</taxon>
        <taxon>Clostridiaceae</taxon>
        <taxon>Clostridium</taxon>
    </lineage>
</organism>
<dbReference type="InterPro" id="IPR005119">
    <property type="entry name" value="LysR_subst-bd"/>
</dbReference>
<dbReference type="Gene3D" id="1.10.10.10">
    <property type="entry name" value="Winged helix-like DNA-binding domain superfamily/Winged helix DNA-binding domain"/>
    <property type="match status" value="1"/>
</dbReference>
<name>A0ABW8SJF1_9CLOT</name>
<evidence type="ECO:0000256" key="2">
    <source>
        <dbReference type="ARBA" id="ARBA00023015"/>
    </source>
</evidence>
<protein>
    <submittedName>
        <fullName evidence="6">LysR family transcriptional regulator</fullName>
    </submittedName>
</protein>
<reference evidence="6 7" key="1">
    <citation type="submission" date="2024-11" db="EMBL/GenBank/DDBJ databases">
        <authorList>
            <person name="Heng Y.C."/>
            <person name="Lim A.C.H."/>
            <person name="Lee J.K.Y."/>
            <person name="Kittelmann S."/>
        </authorList>
    </citation>
    <scope>NUCLEOTIDE SEQUENCE [LARGE SCALE GENOMIC DNA]</scope>
    <source>
        <strain evidence="6 7">WILCCON 0269</strain>
    </source>
</reference>
<evidence type="ECO:0000256" key="4">
    <source>
        <dbReference type="ARBA" id="ARBA00023163"/>
    </source>
</evidence>
<accession>A0ABW8SJF1</accession>
<dbReference type="CDD" id="cd05466">
    <property type="entry name" value="PBP2_LTTR_substrate"/>
    <property type="match status" value="1"/>
</dbReference>
<dbReference type="RefSeq" id="WP_406791839.1">
    <property type="nucleotide sequence ID" value="NZ_JBJHZX010000011.1"/>
</dbReference>
<evidence type="ECO:0000256" key="1">
    <source>
        <dbReference type="ARBA" id="ARBA00009437"/>
    </source>
</evidence>
<proteinExistence type="inferred from homology"/>
<keyword evidence="4" id="KW-0804">Transcription</keyword>
<evidence type="ECO:0000256" key="3">
    <source>
        <dbReference type="ARBA" id="ARBA00023125"/>
    </source>
</evidence>
<dbReference type="SUPFAM" id="SSF46785">
    <property type="entry name" value="Winged helix' DNA-binding domain"/>
    <property type="match status" value="1"/>
</dbReference>
<feature type="domain" description="HTH lysR-type" evidence="5">
    <location>
        <begin position="1"/>
        <end position="58"/>
    </location>
</feature>
<dbReference type="Pfam" id="PF00126">
    <property type="entry name" value="HTH_1"/>
    <property type="match status" value="1"/>
</dbReference>
<evidence type="ECO:0000259" key="5">
    <source>
        <dbReference type="PROSITE" id="PS50931"/>
    </source>
</evidence>
<dbReference type="InterPro" id="IPR000847">
    <property type="entry name" value="LysR_HTH_N"/>
</dbReference>
<evidence type="ECO:0000313" key="6">
    <source>
        <dbReference type="EMBL" id="MFL0195723.1"/>
    </source>
</evidence>
<sequence length="292" mass="33975">MNTQNLKTFLILSKLRNFSLTAEKLFVAQSTVTNRIAELEKEIGKKLFIRDKKHVKLTSEGILFKKYAKRILELEKNAIQEMTEADFYKNTLRIGSANTIYECHLYPIIYSFLLSSHDTSVKVILDHSQDLLQILEDQLLDIVFSYIFFKKPGYQCIPFVSDKLLLVTSPKNNSFVNGIYKNDLLKIDYLMCDLVLQETGQFIRTLFPPYYQFLFEIDNSTKLIQYLLDGIGYSFLPRSIVESHIESNSLIYIPLIDFDAPQINSYFIYRTNNHPVQKFLSMLSFNQSLGSF</sequence>
<dbReference type="PANTHER" id="PTHR30126">
    <property type="entry name" value="HTH-TYPE TRANSCRIPTIONAL REGULATOR"/>
    <property type="match status" value="1"/>
</dbReference>
<dbReference type="Proteomes" id="UP001623660">
    <property type="component" value="Unassembled WGS sequence"/>
</dbReference>
<keyword evidence="2" id="KW-0805">Transcription regulation</keyword>
<keyword evidence="3" id="KW-0238">DNA-binding</keyword>
<dbReference type="Pfam" id="PF03466">
    <property type="entry name" value="LysR_substrate"/>
    <property type="match status" value="1"/>
</dbReference>
<gene>
    <name evidence="6" type="ORF">ACJDU8_09135</name>
</gene>
<evidence type="ECO:0000313" key="7">
    <source>
        <dbReference type="Proteomes" id="UP001623660"/>
    </source>
</evidence>
<comment type="caution">
    <text evidence="6">The sequence shown here is derived from an EMBL/GenBank/DDBJ whole genome shotgun (WGS) entry which is preliminary data.</text>
</comment>
<dbReference type="InterPro" id="IPR036390">
    <property type="entry name" value="WH_DNA-bd_sf"/>
</dbReference>